<organism evidence="1 2">
    <name type="scientific">Collimonas pratensis</name>
    <dbReference type="NCBI Taxonomy" id="279113"/>
    <lineage>
        <taxon>Bacteria</taxon>
        <taxon>Pseudomonadati</taxon>
        <taxon>Pseudomonadota</taxon>
        <taxon>Betaproteobacteria</taxon>
        <taxon>Burkholderiales</taxon>
        <taxon>Oxalobacteraceae</taxon>
        <taxon>Collimonas</taxon>
    </lineage>
</organism>
<dbReference type="EMBL" id="CP013236">
    <property type="protein sequence ID" value="AMP15522.1"/>
    <property type="molecule type" value="Genomic_DNA"/>
</dbReference>
<sequence>MRLDVLNTIEKAALIELEKAARGTINQATVDKLHSLGLAEIRNGIPQLTGEGRVFLMHSRYHGFVR</sequence>
<name>A0ABN4MBA9_9BURK</name>
<evidence type="ECO:0000313" key="2">
    <source>
        <dbReference type="Proteomes" id="UP000074914"/>
    </source>
</evidence>
<proteinExistence type="predicted"/>
<evidence type="ECO:0000313" key="1">
    <source>
        <dbReference type="EMBL" id="AMP15522.1"/>
    </source>
</evidence>
<protein>
    <submittedName>
        <fullName evidence="1">Uncharacterized protein</fullName>
    </submittedName>
</protein>
<dbReference type="Proteomes" id="UP000074914">
    <property type="component" value="Chromosome"/>
</dbReference>
<reference evidence="1 2" key="1">
    <citation type="submission" date="2015-11" db="EMBL/GenBank/DDBJ databases">
        <title>Exploring the genomic traits of fungus-feeding bacterial genus Collimonas.</title>
        <authorList>
            <person name="Song C."/>
            <person name="Schmidt R."/>
            <person name="de Jager V."/>
            <person name="Krzyzanowska D."/>
            <person name="Jongedijk E."/>
            <person name="Cankar K."/>
            <person name="Beekwilder J."/>
            <person name="van Veen A."/>
            <person name="de Boer W."/>
            <person name="van Veen J.A."/>
            <person name="Garbeva P."/>
        </authorList>
    </citation>
    <scope>NUCLEOTIDE SEQUENCE [LARGE SCALE GENOMIC DNA]</scope>
    <source>
        <strain evidence="1 2">Ter291</strain>
    </source>
</reference>
<gene>
    <name evidence="1" type="ORF">CPter291_3285</name>
</gene>
<keyword evidence="2" id="KW-1185">Reference proteome</keyword>
<accession>A0ABN4MBA9</accession>